<keyword evidence="3" id="KW-0067">ATP-binding</keyword>
<evidence type="ECO:0000256" key="3">
    <source>
        <dbReference type="ARBA" id="ARBA00022840"/>
    </source>
</evidence>
<dbReference type="SUPFAM" id="SSF52540">
    <property type="entry name" value="P-loop containing nucleoside triphosphate hydrolases"/>
    <property type="match status" value="1"/>
</dbReference>
<proteinExistence type="inferred from homology"/>
<evidence type="ECO:0000259" key="7">
    <source>
        <dbReference type="Pfam" id="PF03135"/>
    </source>
</evidence>
<dbReference type="Pfam" id="PF19044">
    <property type="entry name" value="P-loop_TraG"/>
    <property type="match status" value="1"/>
</dbReference>
<dbReference type="GO" id="GO:0005524">
    <property type="term" value="F:ATP binding"/>
    <property type="evidence" value="ECO:0007669"/>
    <property type="project" value="UniProtKB-KW"/>
</dbReference>
<dbReference type="InterPro" id="IPR043964">
    <property type="entry name" value="P-loop_TraG"/>
</dbReference>
<evidence type="ECO:0000256" key="2">
    <source>
        <dbReference type="ARBA" id="ARBA00022741"/>
    </source>
</evidence>
<reference evidence="9 10" key="1">
    <citation type="submission" date="2019-12" db="EMBL/GenBank/DDBJ databases">
        <title>Genomic-based taxomic classification of the family Erythrobacteraceae.</title>
        <authorList>
            <person name="Xu L."/>
        </authorList>
    </citation>
    <scope>NUCLEOTIDE SEQUENCE [LARGE SCALE GENOMIC DNA]</scope>
    <source>
        <strain evidence="9 10">MCCC 1A09962</strain>
    </source>
</reference>
<evidence type="ECO:0000259" key="8">
    <source>
        <dbReference type="Pfam" id="PF19044"/>
    </source>
</evidence>
<evidence type="ECO:0000256" key="1">
    <source>
        <dbReference type="ARBA" id="ARBA00006512"/>
    </source>
</evidence>
<dbReference type="PANTHER" id="PTHR30121">
    <property type="entry name" value="UNCHARACTERIZED PROTEIN YJGR-RELATED"/>
    <property type="match status" value="1"/>
</dbReference>
<dbReference type="Gene3D" id="3.40.50.300">
    <property type="entry name" value="P-loop containing nucleotide triphosphate hydrolases"/>
    <property type="match status" value="2"/>
</dbReference>
<feature type="region of interest" description="Disordered" evidence="6">
    <location>
        <begin position="790"/>
        <end position="814"/>
    </location>
</feature>
<evidence type="ECO:0000256" key="4">
    <source>
        <dbReference type="ARBA" id="ARBA00023026"/>
    </source>
</evidence>
<evidence type="ECO:0000256" key="5">
    <source>
        <dbReference type="ARBA" id="ARBA00023635"/>
    </source>
</evidence>
<sequence length="814" mass="89560">MTKWMGAAAWSKKEARAGDRLPYKSLLDESTLLLRNGAVMTAIQVPGLLFETEDSEALNAHAATREVMLRSTLDARFIMYHHVIRRRVSVDLQSEFDDPLSRHIDARWREKLTSGSLFINDQFITLIRRPAKGKAGLAEKAGRAFSRGQRQETGADPRDVRALKSAATGLVASLTAYGAQMLGDYRGTGGTNNEILELLSALYNGEMRPVRKPADDVDIGHMIPYRRVSFGLDAMETRGAGHPDFSAILGLKDYPEATSPGLLDALLRQPFEMIVTESYAPAERQTARERIDLSLRRLRSADEEAQAERGDMLAARDALGNGAVGFGDHHLSVLVRETTLPRLDEAAAACAAALADTGAIAVREDTNLEPSFWGQFPGNEQYLVRQAMISTANMAGFGSLHGFALGQASGNHWGEAVTLLETTSATPFFFNFHHGDLGNFSVIGPSGSGKTVVMNFLAAQAQKFKPRTILFDKDRGAELFVRGIGGRYDRIAAGEPSGFNPMALPDSPTNRAFLREWLGVLLKVEGPEEEAIVSQAVDATYANDPSLRRLRHFRELLAGARRPQPGDLADRLSAWIGNDSGGGGEHGWLFDNKHDKLDLSNKTLGFDMTALLENPRLRTPVMMYLFHRIEERLDGDPTMILIDEGWKALDDEVFAARIRDWLKTLRKRNALVGFATQSARDALESKISTALVEQTATMVFMPNSRARPEDYCDGFGLTSHELALIRTLPAHSRCFLVRQPDASVVVRLDLSNAPEVLTILSGRESAVRRLDLIRDAVGDDPAEWYPALTGKEWPGGREPSGPIDIYPSIREAAE</sequence>
<comment type="caution">
    <text evidence="9">The sequence shown here is derived from an EMBL/GenBank/DDBJ whole genome shotgun (WGS) entry which is preliminary data.</text>
</comment>
<dbReference type="Pfam" id="PF03135">
    <property type="entry name" value="CagE_TrbE_VirB"/>
    <property type="match status" value="1"/>
</dbReference>
<feature type="domain" description="TraG P-loop" evidence="8">
    <location>
        <begin position="583"/>
        <end position="704"/>
    </location>
</feature>
<gene>
    <name evidence="9" type="ORF">GRI38_07695</name>
</gene>
<evidence type="ECO:0000313" key="9">
    <source>
        <dbReference type="EMBL" id="MXO85914.1"/>
    </source>
</evidence>
<protein>
    <recommendedName>
        <fullName evidence="5">Type IV secretion system protein virB4</fullName>
    </recommendedName>
</protein>
<dbReference type="OrthoDB" id="9816422at2"/>
<dbReference type="InterPro" id="IPR018145">
    <property type="entry name" value="CagE_TrbE_VirB_cntrl_dom"/>
</dbReference>
<dbReference type="PANTHER" id="PTHR30121:SF12">
    <property type="entry name" value="TYPE IV SECRETION SYSTEM PROTEIN CAGE"/>
    <property type="match status" value="1"/>
</dbReference>
<keyword evidence="2" id="KW-0547">Nucleotide-binding</keyword>
<dbReference type="InterPro" id="IPR027417">
    <property type="entry name" value="P-loop_NTPase"/>
</dbReference>
<keyword evidence="10" id="KW-1185">Reference proteome</keyword>
<dbReference type="AlphaFoldDB" id="A0A844ZEF2"/>
<dbReference type="InterPro" id="IPR051162">
    <property type="entry name" value="T4SS_component"/>
</dbReference>
<dbReference type="InterPro" id="IPR004346">
    <property type="entry name" value="CagE_TrbE_VirB"/>
</dbReference>
<organism evidence="9 10">
    <name type="scientific">Parapontixanthobacter aurantiacus</name>
    <dbReference type="NCBI Taxonomy" id="1463599"/>
    <lineage>
        <taxon>Bacteria</taxon>
        <taxon>Pseudomonadati</taxon>
        <taxon>Pseudomonadota</taxon>
        <taxon>Alphaproteobacteria</taxon>
        <taxon>Sphingomonadales</taxon>
        <taxon>Erythrobacteraceae</taxon>
        <taxon>Parapontixanthobacter</taxon>
    </lineage>
</organism>
<name>A0A844ZEF2_9SPHN</name>
<keyword evidence="4" id="KW-0843">Virulence</keyword>
<dbReference type="RefSeq" id="WP_160682256.1">
    <property type="nucleotide sequence ID" value="NZ_WTYW01000001.1"/>
</dbReference>
<comment type="similarity">
    <text evidence="1">Belongs to the TrbE/VirB4 family.</text>
</comment>
<evidence type="ECO:0000256" key="6">
    <source>
        <dbReference type="SAM" id="MobiDB-lite"/>
    </source>
</evidence>
<feature type="domain" description="CagE TrbE VirB component of type IV transporter system central" evidence="7">
    <location>
        <begin position="181"/>
        <end position="385"/>
    </location>
</feature>
<dbReference type="EMBL" id="WTYW01000001">
    <property type="protein sequence ID" value="MXO85914.1"/>
    <property type="molecule type" value="Genomic_DNA"/>
</dbReference>
<dbReference type="NCBIfam" id="TIGR00929">
    <property type="entry name" value="VirB4_CagE"/>
    <property type="match status" value="1"/>
</dbReference>
<accession>A0A844ZEF2</accession>
<dbReference type="Proteomes" id="UP000433104">
    <property type="component" value="Unassembled WGS sequence"/>
</dbReference>
<evidence type="ECO:0000313" key="10">
    <source>
        <dbReference type="Proteomes" id="UP000433104"/>
    </source>
</evidence>